<proteinExistence type="predicted"/>
<evidence type="ECO:0000313" key="1">
    <source>
        <dbReference type="EMBL" id="MFH7565738.1"/>
    </source>
</evidence>
<evidence type="ECO:0000313" key="2">
    <source>
        <dbReference type="Proteomes" id="UP001610706"/>
    </source>
</evidence>
<dbReference type="Proteomes" id="UP001610706">
    <property type="component" value="Unassembled WGS sequence"/>
</dbReference>
<comment type="caution">
    <text evidence="1">The sequence shown here is derived from an EMBL/GenBank/DDBJ whole genome shotgun (WGS) entry which is preliminary data.</text>
</comment>
<organism evidence="1 2">
    <name type="scientific">Oceanimonas smirnovii</name>
    <dbReference type="NCBI Taxonomy" id="264574"/>
    <lineage>
        <taxon>Bacteria</taxon>
        <taxon>Pseudomonadati</taxon>
        <taxon>Pseudomonadota</taxon>
        <taxon>Gammaproteobacteria</taxon>
        <taxon>Aeromonadales</taxon>
        <taxon>Aeromonadaceae</taxon>
        <taxon>Oceanimonas</taxon>
    </lineage>
</organism>
<keyword evidence="2" id="KW-1185">Reference proteome</keyword>
<protein>
    <submittedName>
        <fullName evidence="1">Pilus assembly PilX N-terminal domain-containing protein</fullName>
    </submittedName>
</protein>
<gene>
    <name evidence="1" type="ORF">AB9R89_10430</name>
</gene>
<name>A0ABW7P2M6_9GAMM</name>
<dbReference type="EMBL" id="JBGFTR010000015">
    <property type="protein sequence ID" value="MFH7565738.1"/>
    <property type="molecule type" value="Genomic_DNA"/>
</dbReference>
<reference evidence="1 2" key="1">
    <citation type="submission" date="2024-08" db="EMBL/GenBank/DDBJ databases">
        <title>Oceanimonas smirnovii Genome sequencing and assembly.</title>
        <authorList>
            <person name="Tang B."/>
        </authorList>
    </citation>
    <scope>NUCLEOTIDE SEQUENCE [LARGE SCALE GENOMIC DNA]</scope>
    <source>
        <strain evidence="1 2">OS2020-119</strain>
    </source>
</reference>
<dbReference type="RefSeq" id="WP_395535703.1">
    <property type="nucleotide sequence ID" value="NZ_CP166302.1"/>
</dbReference>
<accession>A0ABW7P2M6</accession>
<sequence length="374" mass="39446">MMATNSQKGFATLTITLVLVSMLVAVSVFVGKVLISDKRITLNEIEYRIAQAAAEKGIAEAMARLKVDPLATSLSGTLSSSAATASYTVTMEKGVPIPGVWQLKSVAILPNGSEATVSVQVAERALLDEENLKRAAPFMLSGNLPANGNITIVANPNGGGPGVPVSVWSKEATTLSGNAKTCSLQAYQDGCNSDTAYSTKNKKWLDIVDNDTNNFPDNLVEYIFNVSDNAAGWAYLESSATAVLNTCSKMAIKDGGFYIIQGVSDCSVSANLGATSPVVIVLKDSDLTISGNYSVYGVVFAYDSHAGVGSKFSVKVNGGARLYGILISNYEDIELPTGSYDAIYDQDVIVRLADADAGSPFVNLNVISGSWKDW</sequence>